<dbReference type="EMBL" id="JAINZZ010000002">
    <property type="protein sequence ID" value="MBY8876386.1"/>
    <property type="molecule type" value="Genomic_DNA"/>
</dbReference>
<dbReference type="Proteomes" id="UP000778578">
    <property type="component" value="Unassembled WGS sequence"/>
</dbReference>
<evidence type="ECO:0000313" key="2">
    <source>
        <dbReference type="EMBL" id="MBY8876386.1"/>
    </source>
</evidence>
<feature type="region of interest" description="Disordered" evidence="1">
    <location>
        <begin position="1"/>
        <end position="20"/>
    </location>
</feature>
<keyword evidence="3" id="KW-1185">Reference proteome</keyword>
<proteinExistence type="predicted"/>
<comment type="caution">
    <text evidence="2">The sequence shown here is derived from an EMBL/GenBank/DDBJ whole genome shotgun (WGS) entry which is preliminary data.</text>
</comment>
<organism evidence="2 3">
    <name type="scientific">Actinacidiphila acidipaludis</name>
    <dbReference type="NCBI Taxonomy" id="2873382"/>
    <lineage>
        <taxon>Bacteria</taxon>
        <taxon>Bacillati</taxon>
        <taxon>Actinomycetota</taxon>
        <taxon>Actinomycetes</taxon>
        <taxon>Kitasatosporales</taxon>
        <taxon>Streptomycetaceae</taxon>
        <taxon>Actinacidiphila</taxon>
    </lineage>
</organism>
<name>A0ABS7PZS8_9ACTN</name>
<dbReference type="RefSeq" id="WP_222959753.1">
    <property type="nucleotide sequence ID" value="NZ_JAINZZ010000002.1"/>
</dbReference>
<sequence>MRNTPQVETREISDTELDGVSGGISISGGAQIDGLDTLVGSATSALPSLPVGEVVGLVTGAAGTLTGVTGIAGI</sequence>
<evidence type="ECO:0000256" key="1">
    <source>
        <dbReference type="SAM" id="MobiDB-lite"/>
    </source>
</evidence>
<protein>
    <submittedName>
        <fullName evidence="2">Type A2 lantipeptide</fullName>
    </submittedName>
</protein>
<evidence type="ECO:0000313" key="3">
    <source>
        <dbReference type="Proteomes" id="UP000778578"/>
    </source>
</evidence>
<reference evidence="2 3" key="1">
    <citation type="submission" date="2021-08" db="EMBL/GenBank/DDBJ databases">
        <title>WGS of actinomycetes from Thailand.</title>
        <authorList>
            <person name="Thawai C."/>
        </authorList>
    </citation>
    <scope>NUCLEOTIDE SEQUENCE [LARGE SCALE GENOMIC DNA]</scope>
    <source>
        <strain evidence="2 3">PLK6-54</strain>
    </source>
</reference>
<accession>A0ABS7PZS8</accession>
<gene>
    <name evidence="2" type="ORF">K7862_01870</name>
</gene>